<sequence length="259" mass="29961">MARILNTILCTAMAFFLTFAWAVYVLKDSLYATVAAVTVAVCVCLLVYNVLCKWDKHKDKKKNKKRQLADLFAFLQFNADNATLFSSLLTFYGMTTEKIDYDSLFATGKEKHFVVLCFQRENLSADQLQQAVVQAKRNNCKHLILFCNRWERTLQTVAENFIDVKFFDINSTFTLFAQAEKLPSLPHVKGVTVMYLPQIAFSKKRFVWYFFGALFTLLLSAISFFKLYLLLWATALFALAMYSLLNKRYNKLPTEIKLE</sequence>
<keyword evidence="1" id="KW-0472">Membrane</keyword>
<accession>A0A9D1E2X9</accession>
<evidence type="ECO:0000256" key="1">
    <source>
        <dbReference type="SAM" id="Phobius"/>
    </source>
</evidence>
<dbReference type="EMBL" id="DVHL01000002">
    <property type="protein sequence ID" value="HIR65291.1"/>
    <property type="molecule type" value="Genomic_DNA"/>
</dbReference>
<protein>
    <submittedName>
        <fullName evidence="2">Uncharacterized protein</fullName>
    </submittedName>
</protein>
<proteinExistence type="predicted"/>
<name>A0A9D1E2X9_9BACT</name>
<feature type="transmembrane region" description="Helical" evidence="1">
    <location>
        <begin position="30"/>
        <end position="51"/>
    </location>
</feature>
<evidence type="ECO:0000313" key="3">
    <source>
        <dbReference type="Proteomes" id="UP000824200"/>
    </source>
</evidence>
<organism evidence="2 3">
    <name type="scientific">Candidatus Fimimonas gallinarum</name>
    <dbReference type="NCBI Taxonomy" id="2840821"/>
    <lineage>
        <taxon>Bacteria</taxon>
        <taxon>Pseudomonadati</taxon>
        <taxon>Myxococcota</taxon>
        <taxon>Myxococcia</taxon>
        <taxon>Myxococcales</taxon>
        <taxon>Cystobacterineae</taxon>
        <taxon>Myxococcaceae</taxon>
        <taxon>Myxococcaceae incertae sedis</taxon>
        <taxon>Candidatus Fimimonas</taxon>
    </lineage>
</organism>
<keyword evidence="1" id="KW-1133">Transmembrane helix</keyword>
<evidence type="ECO:0000313" key="2">
    <source>
        <dbReference type="EMBL" id="HIR65291.1"/>
    </source>
</evidence>
<reference evidence="2" key="2">
    <citation type="journal article" date="2021" name="PeerJ">
        <title>Extensive microbial diversity within the chicken gut microbiome revealed by metagenomics and culture.</title>
        <authorList>
            <person name="Gilroy R."/>
            <person name="Ravi A."/>
            <person name="Getino M."/>
            <person name="Pursley I."/>
            <person name="Horton D.L."/>
            <person name="Alikhan N.F."/>
            <person name="Baker D."/>
            <person name="Gharbi K."/>
            <person name="Hall N."/>
            <person name="Watson M."/>
            <person name="Adriaenssens E.M."/>
            <person name="Foster-Nyarko E."/>
            <person name="Jarju S."/>
            <person name="Secka A."/>
            <person name="Antonio M."/>
            <person name="Oren A."/>
            <person name="Chaudhuri R.R."/>
            <person name="La Ragione R."/>
            <person name="Hildebrand F."/>
            <person name="Pallen M.J."/>
        </authorList>
    </citation>
    <scope>NUCLEOTIDE SEQUENCE</scope>
    <source>
        <strain evidence="2">CHK121-14286</strain>
    </source>
</reference>
<dbReference type="AlphaFoldDB" id="A0A9D1E2X9"/>
<gene>
    <name evidence="2" type="ORF">IAC95_00140</name>
</gene>
<keyword evidence="1" id="KW-0812">Transmembrane</keyword>
<reference evidence="2" key="1">
    <citation type="submission" date="2020-10" db="EMBL/GenBank/DDBJ databases">
        <authorList>
            <person name="Gilroy R."/>
        </authorList>
    </citation>
    <scope>NUCLEOTIDE SEQUENCE</scope>
    <source>
        <strain evidence="2">CHK121-14286</strain>
    </source>
</reference>
<feature type="transmembrane region" description="Helical" evidence="1">
    <location>
        <begin position="7"/>
        <end position="24"/>
    </location>
</feature>
<feature type="transmembrane region" description="Helical" evidence="1">
    <location>
        <begin position="206"/>
        <end position="222"/>
    </location>
</feature>
<dbReference type="Proteomes" id="UP000824200">
    <property type="component" value="Unassembled WGS sequence"/>
</dbReference>
<comment type="caution">
    <text evidence="2">The sequence shown here is derived from an EMBL/GenBank/DDBJ whole genome shotgun (WGS) entry which is preliminary data.</text>
</comment>
<feature type="transmembrane region" description="Helical" evidence="1">
    <location>
        <begin position="228"/>
        <end position="245"/>
    </location>
</feature>